<proteinExistence type="predicted"/>
<comment type="caution">
    <text evidence="8">The sequence shown here is derived from an EMBL/GenBank/DDBJ whole genome shotgun (WGS) entry which is preliminary data.</text>
</comment>
<organism evidence="8 9">
    <name type="scientific">Dactylosporangium salmoneum</name>
    <dbReference type="NCBI Taxonomy" id="53361"/>
    <lineage>
        <taxon>Bacteria</taxon>
        <taxon>Bacillati</taxon>
        <taxon>Actinomycetota</taxon>
        <taxon>Actinomycetes</taxon>
        <taxon>Micromonosporales</taxon>
        <taxon>Micromonosporaceae</taxon>
        <taxon>Dactylosporangium</taxon>
    </lineage>
</organism>
<keyword evidence="2" id="KW-1003">Cell membrane</keyword>
<feature type="transmembrane region" description="Helical" evidence="7">
    <location>
        <begin position="229"/>
        <end position="252"/>
    </location>
</feature>
<feature type="transmembrane region" description="Helical" evidence="7">
    <location>
        <begin position="109"/>
        <end position="128"/>
    </location>
</feature>
<comment type="subcellular location">
    <subcellularLocation>
        <location evidence="1">Cell membrane</location>
        <topology evidence="1">Multi-pass membrane protein</topology>
    </subcellularLocation>
</comment>
<accession>A0ABP5SEG0</accession>
<dbReference type="Pfam" id="PF07690">
    <property type="entry name" value="MFS_1"/>
    <property type="match status" value="1"/>
</dbReference>
<evidence type="ECO:0000256" key="7">
    <source>
        <dbReference type="SAM" id="Phobius"/>
    </source>
</evidence>
<evidence type="ECO:0000313" key="8">
    <source>
        <dbReference type="EMBL" id="GAA2329440.1"/>
    </source>
</evidence>
<dbReference type="InterPro" id="IPR011701">
    <property type="entry name" value="MFS"/>
</dbReference>
<evidence type="ECO:0000256" key="1">
    <source>
        <dbReference type="ARBA" id="ARBA00004651"/>
    </source>
</evidence>
<feature type="transmembrane region" description="Helical" evidence="7">
    <location>
        <begin position="316"/>
        <end position="336"/>
    </location>
</feature>
<gene>
    <name evidence="8" type="ORF">GCM10010170_006840</name>
</gene>
<dbReference type="Gene3D" id="1.20.1250.20">
    <property type="entry name" value="MFS general substrate transporter like domains"/>
    <property type="match status" value="1"/>
</dbReference>
<dbReference type="PANTHER" id="PTHR23513:SF11">
    <property type="entry name" value="STAPHYLOFERRIN A TRANSPORTER"/>
    <property type="match status" value="1"/>
</dbReference>
<feature type="transmembrane region" description="Helical" evidence="7">
    <location>
        <begin position="148"/>
        <end position="170"/>
    </location>
</feature>
<feature type="region of interest" description="Disordered" evidence="6">
    <location>
        <begin position="401"/>
        <end position="426"/>
    </location>
</feature>
<feature type="transmembrane region" description="Helical" evidence="7">
    <location>
        <begin position="348"/>
        <end position="371"/>
    </location>
</feature>
<evidence type="ECO:0000256" key="4">
    <source>
        <dbReference type="ARBA" id="ARBA00022989"/>
    </source>
</evidence>
<dbReference type="Proteomes" id="UP001501444">
    <property type="component" value="Unassembled WGS sequence"/>
</dbReference>
<dbReference type="CDD" id="cd06173">
    <property type="entry name" value="MFS_MefA_like"/>
    <property type="match status" value="1"/>
</dbReference>
<keyword evidence="5 7" id="KW-0472">Membrane</keyword>
<evidence type="ECO:0000256" key="2">
    <source>
        <dbReference type="ARBA" id="ARBA00022475"/>
    </source>
</evidence>
<evidence type="ECO:0000256" key="6">
    <source>
        <dbReference type="SAM" id="MobiDB-lite"/>
    </source>
</evidence>
<evidence type="ECO:0000256" key="3">
    <source>
        <dbReference type="ARBA" id="ARBA00022692"/>
    </source>
</evidence>
<feature type="transmembrane region" description="Helical" evidence="7">
    <location>
        <begin position="258"/>
        <end position="279"/>
    </location>
</feature>
<keyword evidence="4 7" id="KW-1133">Transmembrane helix</keyword>
<dbReference type="SUPFAM" id="SSF103473">
    <property type="entry name" value="MFS general substrate transporter"/>
    <property type="match status" value="1"/>
</dbReference>
<feature type="transmembrane region" description="Helical" evidence="7">
    <location>
        <begin position="291"/>
        <end position="310"/>
    </location>
</feature>
<feature type="transmembrane region" description="Helical" evidence="7">
    <location>
        <begin position="54"/>
        <end position="74"/>
    </location>
</feature>
<evidence type="ECO:0000256" key="5">
    <source>
        <dbReference type="ARBA" id="ARBA00023136"/>
    </source>
</evidence>
<dbReference type="PANTHER" id="PTHR23513">
    <property type="entry name" value="INTEGRAL MEMBRANE EFFLUX PROTEIN-RELATED"/>
    <property type="match status" value="1"/>
</dbReference>
<keyword evidence="3 7" id="KW-0812">Transmembrane</keyword>
<protein>
    <submittedName>
        <fullName evidence="8">MFS transporter</fullName>
    </submittedName>
</protein>
<dbReference type="InterPro" id="IPR036259">
    <property type="entry name" value="MFS_trans_sf"/>
</dbReference>
<evidence type="ECO:0000313" key="9">
    <source>
        <dbReference type="Proteomes" id="UP001501444"/>
    </source>
</evidence>
<sequence>MYVPEPGDMTTYSAVLQNRAFRVLFGTRTLSILADTLRIVALSLLVYAATDSPALAALAYGIGFLPQLLGAGLIGALADRVRPRRLIALGYLAEAAVALLLAAVPMPVWAALALVAVAALITPVFNGAQNALIAATLHGEAYVLGRSLANVASSLAQLVGMAGAGLAVATLGGRRAMLLAALGHLIAAAWTRLGLTDMPAVGRADDKSLTAASWRGNVALLRDRTVRRLLLVQWLPPAFVTGAEALIIPFAAGRGFPAGAAGWLLAAIPVGMIGGNLVVGRLVGPARRERLVPALIALMGLPCLAFAAPVSWPPLIGALAVVGVGFAFGLGLQEAFRDALPEEGRGQAFGLLSTGLMTAQGLLPALAGLLAEALRPGVVIALLGAATLLTAGGATPRFVRRQHRREQQQGTGDGGRDDQVEPLLLA</sequence>
<dbReference type="EMBL" id="BAAARV010000005">
    <property type="protein sequence ID" value="GAA2329440.1"/>
    <property type="molecule type" value="Genomic_DNA"/>
</dbReference>
<feature type="transmembrane region" description="Helical" evidence="7">
    <location>
        <begin position="377"/>
        <end position="399"/>
    </location>
</feature>
<name>A0ABP5SEG0_9ACTN</name>
<reference evidence="9" key="1">
    <citation type="journal article" date="2019" name="Int. J. Syst. Evol. Microbiol.">
        <title>The Global Catalogue of Microorganisms (GCM) 10K type strain sequencing project: providing services to taxonomists for standard genome sequencing and annotation.</title>
        <authorList>
            <consortium name="The Broad Institute Genomics Platform"/>
            <consortium name="The Broad Institute Genome Sequencing Center for Infectious Disease"/>
            <person name="Wu L."/>
            <person name="Ma J."/>
        </authorList>
    </citation>
    <scope>NUCLEOTIDE SEQUENCE [LARGE SCALE GENOMIC DNA]</scope>
    <source>
        <strain evidence="9">JCM 3272</strain>
    </source>
</reference>
<keyword evidence="9" id="KW-1185">Reference proteome</keyword>